<gene>
    <name evidence="3" type="ORF">CQU01_15820</name>
</gene>
<organism evidence="3 4">
    <name type="scientific">Cerasibacillus quisquiliarum</name>
    <dbReference type="NCBI Taxonomy" id="227865"/>
    <lineage>
        <taxon>Bacteria</taxon>
        <taxon>Bacillati</taxon>
        <taxon>Bacillota</taxon>
        <taxon>Bacilli</taxon>
        <taxon>Bacillales</taxon>
        <taxon>Bacillaceae</taxon>
        <taxon>Cerasibacillus</taxon>
    </lineage>
</organism>
<dbReference type="RefSeq" id="WP_146937451.1">
    <property type="nucleotide sequence ID" value="NZ_BJXW01000014.1"/>
</dbReference>
<dbReference type="AlphaFoldDB" id="A0A511UXJ9"/>
<reference evidence="3 4" key="1">
    <citation type="submission" date="2019-07" db="EMBL/GenBank/DDBJ databases">
        <title>Whole genome shotgun sequence of Cerasibacillus quisquiliarum NBRC 102429.</title>
        <authorList>
            <person name="Hosoyama A."/>
            <person name="Uohara A."/>
            <person name="Ohji S."/>
            <person name="Ichikawa N."/>
        </authorList>
    </citation>
    <scope>NUCLEOTIDE SEQUENCE [LARGE SCALE GENOMIC DNA]</scope>
    <source>
        <strain evidence="3 4">NBRC 102429</strain>
    </source>
</reference>
<feature type="transmembrane region" description="Helical" evidence="2">
    <location>
        <begin position="6"/>
        <end position="24"/>
    </location>
</feature>
<keyword evidence="2" id="KW-0472">Membrane</keyword>
<evidence type="ECO:0000313" key="4">
    <source>
        <dbReference type="Proteomes" id="UP000321491"/>
    </source>
</evidence>
<keyword evidence="2" id="KW-0812">Transmembrane</keyword>
<name>A0A511UXJ9_9BACI</name>
<feature type="coiled-coil region" evidence="1">
    <location>
        <begin position="53"/>
        <end position="84"/>
    </location>
</feature>
<comment type="caution">
    <text evidence="3">The sequence shown here is derived from an EMBL/GenBank/DDBJ whole genome shotgun (WGS) entry which is preliminary data.</text>
</comment>
<dbReference type="EMBL" id="BJXW01000014">
    <property type="protein sequence ID" value="GEN31344.1"/>
    <property type="molecule type" value="Genomic_DNA"/>
</dbReference>
<proteinExistence type="predicted"/>
<evidence type="ECO:0008006" key="5">
    <source>
        <dbReference type="Google" id="ProtNLM"/>
    </source>
</evidence>
<keyword evidence="4" id="KW-1185">Reference proteome</keyword>
<dbReference type="OrthoDB" id="2353585at2"/>
<accession>A0A511UXJ9</accession>
<evidence type="ECO:0000256" key="1">
    <source>
        <dbReference type="SAM" id="Coils"/>
    </source>
</evidence>
<sequence>MGKRKFWTGIIGGAVVGGIVALFDKEARHYAKERCTIVKETSSQMIKNPSSSIRQLQTALEQMSEKVNVQAENAINAIEQVEDTIVKVTGKGKSE</sequence>
<dbReference type="Proteomes" id="UP000321491">
    <property type="component" value="Unassembled WGS sequence"/>
</dbReference>
<protein>
    <recommendedName>
        <fullName evidence="5">YtxH domain-containing protein</fullName>
    </recommendedName>
</protein>
<evidence type="ECO:0000313" key="3">
    <source>
        <dbReference type="EMBL" id="GEN31344.1"/>
    </source>
</evidence>
<evidence type="ECO:0000256" key="2">
    <source>
        <dbReference type="SAM" id="Phobius"/>
    </source>
</evidence>
<keyword evidence="2" id="KW-1133">Transmembrane helix</keyword>
<keyword evidence="1" id="KW-0175">Coiled coil</keyword>